<dbReference type="EMBL" id="PKJX01000001">
    <property type="protein sequence ID" value="PLA58840.1"/>
    <property type="molecule type" value="Genomic_DNA"/>
</dbReference>
<protein>
    <submittedName>
        <fullName evidence="2">Uncharacterized protein</fullName>
    </submittedName>
</protein>
<dbReference type="EMBL" id="MTJY01000021">
    <property type="protein sequence ID" value="ONN75320.1"/>
    <property type="molecule type" value="Genomic_DNA"/>
</dbReference>
<evidence type="ECO:0000313" key="6">
    <source>
        <dbReference type="Proteomes" id="UP000307517"/>
    </source>
</evidence>
<dbReference type="Proteomes" id="UP000234212">
    <property type="component" value="Unassembled WGS sequence"/>
</dbReference>
<organism evidence="2 5">
    <name type="scientific">Lacticaseibacillus rhamnosus</name>
    <name type="common">Lactobacillus rhamnosus</name>
    <dbReference type="NCBI Taxonomy" id="47715"/>
    <lineage>
        <taxon>Bacteria</taxon>
        <taxon>Bacillati</taxon>
        <taxon>Bacillota</taxon>
        <taxon>Bacilli</taxon>
        <taxon>Lactobacillales</taxon>
        <taxon>Lactobacillaceae</taxon>
        <taxon>Lacticaseibacillus</taxon>
    </lineage>
</organism>
<evidence type="ECO:0000313" key="3">
    <source>
        <dbReference type="EMBL" id="THC80786.1"/>
    </source>
</evidence>
<evidence type="ECO:0000313" key="4">
    <source>
        <dbReference type="Proteomes" id="UP000189067"/>
    </source>
</evidence>
<accession>A0AAP8J3D6</accession>
<dbReference type="Proteomes" id="UP000307517">
    <property type="component" value="Unassembled WGS sequence"/>
</dbReference>
<reference evidence="3 6" key="3">
    <citation type="submission" date="2019-04" db="EMBL/GenBank/DDBJ databases">
        <title>Genome Announcement to Ensure Probiotic Safety of Lactobacillus rhamnosus UBLR-58.</title>
        <authorList>
            <person name="Sulthana A."/>
            <person name="Lakshmi S.G."/>
            <person name="Madempudi R.S."/>
        </authorList>
    </citation>
    <scope>NUCLEOTIDE SEQUENCE [LARGE SCALE GENOMIC DNA]</scope>
    <source>
        <strain evidence="3 6">UBLR-58</strain>
    </source>
</reference>
<name>A0AAP8J3D6_LACRH</name>
<dbReference type="EMBL" id="SSHM01000001">
    <property type="protein sequence ID" value="THC80786.1"/>
    <property type="molecule type" value="Genomic_DNA"/>
</dbReference>
<reference evidence="1 4" key="1">
    <citation type="submission" date="2017-01" db="EMBL/GenBank/DDBJ databases">
        <title>In silico prediction, in vitro antibacterial spectrum and physicochemical properties of a putative bacteriocin produced by Lactobacillus rhamnosus strain L156.4.</title>
        <authorList>
            <person name="Silveira A.M."/>
            <person name="Monteiro A.S."/>
            <person name="Santos V.L."/>
            <person name="Nicoli J.R."/>
            <person name="Azevedo V."/>
            <person name="Soares S.C."/>
            <person name="Castro-Oliveira L."/>
            <person name="Dias-Souza M.V."/>
            <person name="Nardi R.M."/>
        </authorList>
    </citation>
    <scope>NUCLEOTIDE SEQUENCE [LARGE SCALE GENOMIC DNA]</scope>
    <source>
        <strain evidence="1 4">L156.4</strain>
    </source>
</reference>
<dbReference type="AlphaFoldDB" id="A0AAP8J3D6"/>
<gene>
    <name evidence="1" type="ORF">BWR10_04095</name>
    <name evidence="2" type="ORF">CYJ91_04805</name>
    <name evidence="3" type="ORF">E6L36_10530</name>
</gene>
<sequence length="67" mass="7619">MRLRSLHADPCTGKRVTKQKLGANLILSKKKTHCFGAHSAKRYVSEVIYRKLLSITQKLALIKARNK</sequence>
<evidence type="ECO:0000313" key="5">
    <source>
        <dbReference type="Proteomes" id="UP000234212"/>
    </source>
</evidence>
<reference evidence="2 5" key="2">
    <citation type="submission" date="2017-12" db="EMBL/GenBank/DDBJ databases">
        <title>Phylogenetic diversity of female urinary microbiome.</title>
        <authorList>
            <person name="Thomas-White K."/>
            <person name="Wolfe A.J."/>
        </authorList>
    </citation>
    <scope>NUCLEOTIDE SEQUENCE [LARGE SCALE GENOMIC DNA]</scope>
    <source>
        <strain evidence="2 5">UMB0004</strain>
    </source>
</reference>
<evidence type="ECO:0000313" key="1">
    <source>
        <dbReference type="EMBL" id="ONN75320.1"/>
    </source>
</evidence>
<dbReference type="AntiFam" id="ANF00268">
    <property type="entry name" value="DNA repeat translations related to WP_015765070.1"/>
</dbReference>
<comment type="caution">
    <text evidence="2">The sequence shown here is derived from an EMBL/GenBank/DDBJ whole genome shotgun (WGS) entry which is preliminary data.</text>
</comment>
<proteinExistence type="predicted"/>
<evidence type="ECO:0000313" key="2">
    <source>
        <dbReference type="EMBL" id="PLA58840.1"/>
    </source>
</evidence>
<dbReference type="Proteomes" id="UP000189067">
    <property type="component" value="Unassembled WGS sequence"/>
</dbReference>